<evidence type="ECO:0000313" key="2">
    <source>
        <dbReference type="EMBL" id="MBF4176551.1"/>
    </source>
</evidence>
<dbReference type="AlphaFoldDB" id="A0ABD4K477"/>
<feature type="region of interest" description="Disordered" evidence="1">
    <location>
        <begin position="75"/>
        <end position="104"/>
    </location>
</feature>
<dbReference type="RefSeq" id="WP_194512212.1">
    <property type="nucleotide sequence ID" value="NZ_JADIXP010000001.1"/>
</dbReference>
<gene>
    <name evidence="2" type="ORF">ISP11_01615</name>
</gene>
<name>A0ABD4K477_9ENTR</name>
<dbReference type="Gene3D" id="2.180.10.10">
    <property type="entry name" value="RHS repeat-associated core"/>
    <property type="match status" value="1"/>
</dbReference>
<dbReference type="NCBIfam" id="TIGR01643">
    <property type="entry name" value="YD_repeat_2x"/>
    <property type="match status" value="1"/>
</dbReference>
<dbReference type="InterPro" id="IPR031325">
    <property type="entry name" value="RHS_repeat"/>
</dbReference>
<evidence type="ECO:0000256" key="1">
    <source>
        <dbReference type="SAM" id="MobiDB-lite"/>
    </source>
</evidence>
<dbReference type="Pfam" id="PF05593">
    <property type="entry name" value="RHS_repeat"/>
    <property type="match status" value="1"/>
</dbReference>
<comment type="caution">
    <text evidence="2">The sequence shown here is derived from an EMBL/GenBank/DDBJ whole genome shotgun (WGS) entry which is preliminary data.</text>
</comment>
<evidence type="ECO:0000313" key="3">
    <source>
        <dbReference type="Proteomes" id="UP000628560"/>
    </source>
</evidence>
<dbReference type="Proteomes" id="UP000628560">
    <property type="component" value="Unassembled WGS sequence"/>
</dbReference>
<accession>A0ABD4K477</accession>
<protein>
    <submittedName>
        <fullName evidence="2">RHS repeat protein</fullName>
    </submittedName>
</protein>
<reference evidence="2 3" key="1">
    <citation type="submission" date="2020-11" db="EMBL/GenBank/DDBJ databases">
        <title>Identification of Lelliottia nimipressuralis from Wound Infection by Whole Genome-Based Bacterial Identification.</title>
        <authorList>
            <person name="Navarathna D.H."/>
            <person name="Choi H."/>
            <person name="Jinadatha C."/>
            <person name="Chatterjee P."/>
            <person name="Hwang M."/>
        </authorList>
    </citation>
    <scope>NUCLEOTIDE SEQUENCE [LARGE SCALE GENOMIC DNA]</scope>
    <source>
        <strain evidence="2 3">DN2020</strain>
    </source>
</reference>
<dbReference type="InterPro" id="IPR006530">
    <property type="entry name" value="YD"/>
</dbReference>
<dbReference type="EMBL" id="JADIXP010000001">
    <property type="protein sequence ID" value="MBF4176551.1"/>
    <property type="molecule type" value="Genomic_DNA"/>
</dbReference>
<sequence length="104" mass="12163">MVNAHGITWKYDVNGRLVEKLVDKGGYRPLQWRYRWDIRSQLTGIETPDGERWEYRSDPYGRRISKRCTSHAKPGMDFHWNGDQLTDEIPVGSDGKPDDENAIR</sequence>
<feature type="compositionally biased region" description="Basic and acidic residues" evidence="1">
    <location>
        <begin position="95"/>
        <end position="104"/>
    </location>
</feature>
<proteinExistence type="predicted"/>
<organism evidence="2 3">
    <name type="scientific">Lelliottia nimipressuralis</name>
    <dbReference type="NCBI Taxonomy" id="69220"/>
    <lineage>
        <taxon>Bacteria</taxon>
        <taxon>Pseudomonadati</taxon>
        <taxon>Pseudomonadota</taxon>
        <taxon>Gammaproteobacteria</taxon>
        <taxon>Enterobacterales</taxon>
        <taxon>Enterobacteriaceae</taxon>
        <taxon>Lelliottia</taxon>
    </lineage>
</organism>